<comment type="pathway">
    <text evidence="3">Purine metabolism; IMP biosynthesis via de novo pathway; formate from 10-formyl-5,6,7,8-tetrahydrofolate: step 1/1.</text>
</comment>
<dbReference type="PANTHER" id="PTHR42706">
    <property type="entry name" value="FORMYLTETRAHYDROFOLATE DEFORMYLASE"/>
    <property type="match status" value="1"/>
</dbReference>
<proteinExistence type="inferred from homology"/>
<dbReference type="SUPFAM" id="SSF53328">
    <property type="entry name" value="Formyltransferase"/>
    <property type="match status" value="1"/>
</dbReference>
<dbReference type="NCBIfam" id="TIGR00655">
    <property type="entry name" value="PurU"/>
    <property type="match status" value="1"/>
</dbReference>
<dbReference type="Gene3D" id="3.40.50.170">
    <property type="entry name" value="Formyl transferase, N-terminal domain"/>
    <property type="match status" value="1"/>
</dbReference>
<dbReference type="CDD" id="cd04875">
    <property type="entry name" value="ACT_F4HF-DF"/>
    <property type="match status" value="1"/>
</dbReference>
<dbReference type="PIRSF" id="PIRSF036480">
    <property type="entry name" value="FormyFH4_hydr"/>
    <property type="match status" value="1"/>
</dbReference>
<comment type="catalytic activity">
    <reaction evidence="3">
        <text>(6R)-10-formyltetrahydrofolate + H2O = (6S)-5,6,7,8-tetrahydrofolate + formate + H(+)</text>
        <dbReference type="Rhea" id="RHEA:19833"/>
        <dbReference type="ChEBI" id="CHEBI:15377"/>
        <dbReference type="ChEBI" id="CHEBI:15378"/>
        <dbReference type="ChEBI" id="CHEBI:15740"/>
        <dbReference type="ChEBI" id="CHEBI:57453"/>
        <dbReference type="ChEBI" id="CHEBI:195366"/>
        <dbReference type="EC" id="3.5.1.10"/>
    </reaction>
</comment>
<keyword evidence="2 3" id="KW-0378">Hydrolase</keyword>
<dbReference type="InterPro" id="IPR045865">
    <property type="entry name" value="ACT-like_dom_sf"/>
</dbReference>
<keyword evidence="1 3" id="KW-0554">One-carbon metabolism</keyword>
<evidence type="ECO:0000313" key="7">
    <source>
        <dbReference type="Proteomes" id="UP001595530"/>
    </source>
</evidence>
<dbReference type="CDD" id="cd08648">
    <property type="entry name" value="FMT_core_Formyl-FH4-Hydrolase_C"/>
    <property type="match status" value="1"/>
</dbReference>
<dbReference type="GO" id="GO:0008864">
    <property type="term" value="F:formyltetrahydrofolate deformylase activity"/>
    <property type="evidence" value="ECO:0007669"/>
    <property type="project" value="UniProtKB-EC"/>
</dbReference>
<accession>A0ABV7F4I0</accession>
<name>A0ABV7F4I0_9BURK</name>
<evidence type="ECO:0000256" key="4">
    <source>
        <dbReference type="NCBIfam" id="TIGR00655"/>
    </source>
</evidence>
<protein>
    <recommendedName>
        <fullName evidence="3 4">Formyltetrahydrofolate deformylase</fullName>
        <ecNumber evidence="3 4">3.5.1.10</ecNumber>
    </recommendedName>
    <alternativeName>
        <fullName evidence="3">Formyl-FH(4) hydrolase</fullName>
    </alternativeName>
</protein>
<evidence type="ECO:0000313" key="6">
    <source>
        <dbReference type="EMBL" id="MFC3110003.1"/>
    </source>
</evidence>
<dbReference type="PRINTS" id="PR01575">
    <property type="entry name" value="FFH4HYDRLASE"/>
</dbReference>
<dbReference type="HAMAP" id="MF_01927">
    <property type="entry name" value="PurU"/>
    <property type="match status" value="1"/>
</dbReference>
<keyword evidence="3" id="KW-0658">Purine biosynthesis</keyword>
<dbReference type="EMBL" id="JBHRTP010000066">
    <property type="protein sequence ID" value="MFC3110003.1"/>
    <property type="molecule type" value="Genomic_DNA"/>
</dbReference>
<dbReference type="Proteomes" id="UP001595530">
    <property type="component" value="Unassembled WGS sequence"/>
</dbReference>
<evidence type="ECO:0000256" key="3">
    <source>
        <dbReference type="HAMAP-Rule" id="MF_01927"/>
    </source>
</evidence>
<dbReference type="InterPro" id="IPR002376">
    <property type="entry name" value="Formyl_transf_N"/>
</dbReference>
<reference evidence="7" key="1">
    <citation type="journal article" date="2019" name="Int. J. Syst. Evol. Microbiol.">
        <title>The Global Catalogue of Microorganisms (GCM) 10K type strain sequencing project: providing services to taxonomists for standard genome sequencing and annotation.</title>
        <authorList>
            <consortium name="The Broad Institute Genomics Platform"/>
            <consortium name="The Broad Institute Genome Sequencing Center for Infectious Disease"/>
            <person name="Wu L."/>
            <person name="Ma J."/>
        </authorList>
    </citation>
    <scope>NUCLEOTIDE SEQUENCE [LARGE SCALE GENOMIC DNA]</scope>
    <source>
        <strain evidence="7">KCTC 42986</strain>
    </source>
</reference>
<dbReference type="InterPro" id="IPR041729">
    <property type="entry name" value="Formyl-FH4-Hydrolase_C"/>
</dbReference>
<comment type="caution">
    <text evidence="6">The sequence shown here is derived from an EMBL/GenBank/DDBJ whole genome shotgun (WGS) entry which is preliminary data.</text>
</comment>
<dbReference type="InterPro" id="IPR036477">
    <property type="entry name" value="Formyl_transf_N_sf"/>
</dbReference>
<sequence>MATLDSITKYILTLSCASAPGQVAAIAGFLEVRGCYIDEISVFDDNVNQTFFVRCVFHAASGSVLPLDRMREDFQAISNRFGMEWSMRDATVRPRVLIMVSKLDHCLNDLIYRWRIGELKIDIAAVVSNHPDLEPIATAHGIPFHHLPITPETKVEQEARLLAIIEESRSELVVLARYMQILSSELSAGLRGRAINIHHSFLPGFKGAKPYHQAYARGVKLIGATAHYVTTDLDEGPIIEQVVERVDHSYDPDQLLATGRDMECLALSRAVKLQIERRVFLNGNRTVVLH</sequence>
<dbReference type="RefSeq" id="WP_390322449.1">
    <property type="nucleotide sequence ID" value="NZ_JBHRTP010000066.1"/>
</dbReference>
<dbReference type="Gene3D" id="3.30.70.260">
    <property type="match status" value="1"/>
</dbReference>
<dbReference type="NCBIfam" id="NF004684">
    <property type="entry name" value="PRK06027.1"/>
    <property type="match status" value="1"/>
</dbReference>
<feature type="domain" description="Formyl transferase N-terminal" evidence="5">
    <location>
        <begin position="95"/>
        <end position="271"/>
    </location>
</feature>
<dbReference type="SUPFAM" id="SSF55021">
    <property type="entry name" value="ACT-like"/>
    <property type="match status" value="1"/>
</dbReference>
<dbReference type="Pfam" id="PF00551">
    <property type="entry name" value="Formyl_trans_N"/>
    <property type="match status" value="1"/>
</dbReference>
<gene>
    <name evidence="3 6" type="primary">purU</name>
    <name evidence="6" type="ORF">ACFOFO_18895</name>
</gene>
<comment type="function">
    <text evidence="3">Catalyzes the hydrolysis of 10-formyltetrahydrofolate (formyl-FH4) to formate and tetrahydrofolate (FH4).</text>
</comment>
<dbReference type="InterPro" id="IPR004810">
    <property type="entry name" value="PurU"/>
</dbReference>
<keyword evidence="7" id="KW-1185">Reference proteome</keyword>
<evidence type="ECO:0000256" key="2">
    <source>
        <dbReference type="ARBA" id="ARBA00022801"/>
    </source>
</evidence>
<evidence type="ECO:0000256" key="1">
    <source>
        <dbReference type="ARBA" id="ARBA00022563"/>
    </source>
</evidence>
<comment type="similarity">
    <text evidence="3">Belongs to the PurU family.</text>
</comment>
<feature type="active site" evidence="3">
    <location>
        <position position="234"/>
    </location>
</feature>
<evidence type="ECO:0000259" key="5">
    <source>
        <dbReference type="Pfam" id="PF00551"/>
    </source>
</evidence>
<dbReference type="EC" id="3.5.1.10" evidence="3 4"/>
<dbReference type="PANTHER" id="PTHR42706:SF1">
    <property type="entry name" value="FORMYLTETRAHYDROFOLATE DEFORMYLASE 2, MITOCHONDRIAL"/>
    <property type="match status" value="1"/>
</dbReference>
<dbReference type="InterPro" id="IPR044074">
    <property type="entry name" value="PurU_ACT"/>
</dbReference>
<organism evidence="6 7">
    <name type="scientific">Undibacterium arcticum</name>
    <dbReference type="NCBI Taxonomy" id="1762892"/>
    <lineage>
        <taxon>Bacteria</taxon>
        <taxon>Pseudomonadati</taxon>
        <taxon>Pseudomonadota</taxon>
        <taxon>Betaproteobacteria</taxon>
        <taxon>Burkholderiales</taxon>
        <taxon>Oxalobacteraceae</taxon>
        <taxon>Undibacterium</taxon>
    </lineage>
</organism>